<dbReference type="Proteomes" id="UP000316095">
    <property type="component" value="Unassembled WGS sequence"/>
</dbReference>
<keyword evidence="5 7" id="KW-0472">Membrane</keyword>
<comment type="subcellular location">
    <subcellularLocation>
        <location evidence="6">Cell membrane</location>
        <topology evidence="6">Multi-pass membrane protein</topology>
    </subcellularLocation>
    <subcellularLocation>
        <location evidence="1">Membrane</location>
        <topology evidence="1">Multi-pass membrane protein</topology>
    </subcellularLocation>
</comment>
<gene>
    <name evidence="9" type="primary">caaA</name>
    <name evidence="9" type="ORF">Pan54_01580</name>
</gene>
<evidence type="ECO:0000313" key="9">
    <source>
        <dbReference type="EMBL" id="TWT59452.1"/>
    </source>
</evidence>
<dbReference type="EC" id="1.9.3.1" evidence="9"/>
<dbReference type="GO" id="GO:0019646">
    <property type="term" value="P:aerobic electron transport chain"/>
    <property type="evidence" value="ECO:0007669"/>
    <property type="project" value="InterPro"/>
</dbReference>
<evidence type="ECO:0000256" key="3">
    <source>
        <dbReference type="ARBA" id="ARBA00022692"/>
    </source>
</evidence>
<dbReference type="AlphaFoldDB" id="A0A5C5XC06"/>
<protein>
    <submittedName>
        <fullName evidence="9">Cytochrome c oxidase polypeptide I+III</fullName>
        <ecNumber evidence="9">1.9.3.1</ecNumber>
    </submittedName>
</protein>
<dbReference type="GO" id="GO:0004129">
    <property type="term" value="F:cytochrome-c oxidase activity"/>
    <property type="evidence" value="ECO:0007669"/>
    <property type="project" value="InterPro"/>
</dbReference>
<feature type="transmembrane region" description="Helical" evidence="7">
    <location>
        <begin position="56"/>
        <end position="77"/>
    </location>
</feature>
<evidence type="ECO:0000256" key="6">
    <source>
        <dbReference type="RuleBase" id="RU003376"/>
    </source>
</evidence>
<dbReference type="Pfam" id="PF00510">
    <property type="entry name" value="COX3"/>
    <property type="match status" value="1"/>
</dbReference>
<feature type="transmembrane region" description="Helical" evidence="7">
    <location>
        <begin position="129"/>
        <end position="157"/>
    </location>
</feature>
<dbReference type="SUPFAM" id="SSF81452">
    <property type="entry name" value="Cytochrome c oxidase subunit III-like"/>
    <property type="match status" value="1"/>
</dbReference>
<comment type="similarity">
    <text evidence="2 6">Belongs to the cytochrome c oxidase subunit 3 family.</text>
</comment>
<dbReference type="EMBL" id="SJPG01000001">
    <property type="protein sequence ID" value="TWT59452.1"/>
    <property type="molecule type" value="Genomic_DNA"/>
</dbReference>
<feature type="domain" description="Heme-copper oxidase subunit III family profile" evidence="8">
    <location>
        <begin position="27"/>
        <end position="198"/>
    </location>
</feature>
<keyword evidence="9" id="KW-0560">Oxidoreductase</keyword>
<proteinExistence type="inferred from homology"/>
<evidence type="ECO:0000256" key="4">
    <source>
        <dbReference type="ARBA" id="ARBA00022989"/>
    </source>
</evidence>
<feature type="transmembrane region" description="Helical" evidence="7">
    <location>
        <begin position="177"/>
        <end position="194"/>
    </location>
</feature>
<evidence type="ECO:0000256" key="1">
    <source>
        <dbReference type="ARBA" id="ARBA00004141"/>
    </source>
</evidence>
<feature type="transmembrane region" description="Helical" evidence="7">
    <location>
        <begin position="21"/>
        <end position="44"/>
    </location>
</feature>
<reference evidence="9 10" key="1">
    <citation type="submission" date="2019-02" db="EMBL/GenBank/DDBJ databases">
        <title>Deep-cultivation of Planctomycetes and their phenomic and genomic characterization uncovers novel biology.</title>
        <authorList>
            <person name="Wiegand S."/>
            <person name="Jogler M."/>
            <person name="Boedeker C."/>
            <person name="Pinto D."/>
            <person name="Vollmers J."/>
            <person name="Rivas-Marin E."/>
            <person name="Kohn T."/>
            <person name="Peeters S.H."/>
            <person name="Heuer A."/>
            <person name="Rast P."/>
            <person name="Oberbeckmann S."/>
            <person name="Bunk B."/>
            <person name="Jeske O."/>
            <person name="Meyerdierks A."/>
            <person name="Storesund J.E."/>
            <person name="Kallscheuer N."/>
            <person name="Luecker S."/>
            <person name="Lage O.M."/>
            <person name="Pohl T."/>
            <person name="Merkel B.J."/>
            <person name="Hornburger P."/>
            <person name="Mueller R.-W."/>
            <person name="Bruemmer F."/>
            <person name="Labrenz M."/>
            <person name="Spormann A.M."/>
            <person name="Op Den Camp H."/>
            <person name="Overmann J."/>
            <person name="Amann R."/>
            <person name="Jetten M.S.M."/>
            <person name="Mascher T."/>
            <person name="Medema M.H."/>
            <person name="Devos D.P."/>
            <person name="Kaster A.-K."/>
            <person name="Ovreas L."/>
            <person name="Rohde M."/>
            <person name="Galperin M.Y."/>
            <person name="Jogler C."/>
        </authorList>
    </citation>
    <scope>NUCLEOTIDE SEQUENCE [LARGE SCALE GENOMIC DNA]</scope>
    <source>
        <strain evidence="9 10">Pan54</strain>
    </source>
</reference>
<dbReference type="PANTHER" id="PTHR11403">
    <property type="entry name" value="CYTOCHROME C OXIDASE SUBUNIT III"/>
    <property type="match status" value="1"/>
</dbReference>
<evidence type="ECO:0000256" key="7">
    <source>
        <dbReference type="SAM" id="Phobius"/>
    </source>
</evidence>
<dbReference type="InterPro" id="IPR000298">
    <property type="entry name" value="Cyt_c_oxidase-like_su3"/>
</dbReference>
<sequence>MSKPSPSLVKTRVYPEFAKTSFLVYGLIVSIAIFFVGAIVAYLGRFVFSSHPITPVVIPPILWINTLLLLIGSHLLFRGYRAVRREQLQKFRRYLSASLTIACIFCVLQSIGMYELLEQHWQQSSRTSGSVAAVLLMVFLHVAHFFAGLLGLAFVTYQAFQGRYDHEYHNGVRLAAIYWRFLDVIWLLLLWLFYSTGTSLLF</sequence>
<evidence type="ECO:0000256" key="2">
    <source>
        <dbReference type="ARBA" id="ARBA00010581"/>
    </source>
</evidence>
<comment type="caution">
    <text evidence="9">The sequence shown here is derived from an EMBL/GenBank/DDBJ whole genome shotgun (WGS) entry which is preliminary data.</text>
</comment>
<dbReference type="GO" id="GO:0005886">
    <property type="term" value="C:plasma membrane"/>
    <property type="evidence" value="ECO:0007669"/>
    <property type="project" value="UniProtKB-SubCell"/>
</dbReference>
<dbReference type="PROSITE" id="PS50253">
    <property type="entry name" value="COX3"/>
    <property type="match status" value="1"/>
</dbReference>
<dbReference type="InterPro" id="IPR024791">
    <property type="entry name" value="Cyt_c/ubiquinol_Oxase_su3"/>
</dbReference>
<name>A0A5C5XC06_9PLAN</name>
<keyword evidence="3 6" id="KW-0812">Transmembrane</keyword>
<keyword evidence="10" id="KW-1185">Reference proteome</keyword>
<dbReference type="InterPro" id="IPR013833">
    <property type="entry name" value="Cyt_c_oxidase_su3_a-hlx"/>
</dbReference>
<dbReference type="InterPro" id="IPR035973">
    <property type="entry name" value="Cyt_c_oxidase_su3-like_sf"/>
</dbReference>
<keyword evidence="4 7" id="KW-1133">Transmembrane helix</keyword>
<dbReference type="PANTHER" id="PTHR11403:SF10">
    <property type="entry name" value="CYTOCHROME C OXIDASE"/>
    <property type="match status" value="1"/>
</dbReference>
<dbReference type="OrthoDB" id="261701at2"/>
<evidence type="ECO:0000259" key="8">
    <source>
        <dbReference type="PROSITE" id="PS50253"/>
    </source>
</evidence>
<accession>A0A5C5XC06</accession>
<dbReference type="RefSeq" id="WP_146501592.1">
    <property type="nucleotide sequence ID" value="NZ_SJPG01000001.1"/>
</dbReference>
<dbReference type="Gene3D" id="1.20.120.80">
    <property type="entry name" value="Cytochrome c oxidase, subunit III, four-helix bundle"/>
    <property type="match status" value="1"/>
</dbReference>
<organism evidence="9 10">
    <name type="scientific">Rubinisphaera italica</name>
    <dbReference type="NCBI Taxonomy" id="2527969"/>
    <lineage>
        <taxon>Bacteria</taxon>
        <taxon>Pseudomonadati</taxon>
        <taxon>Planctomycetota</taxon>
        <taxon>Planctomycetia</taxon>
        <taxon>Planctomycetales</taxon>
        <taxon>Planctomycetaceae</taxon>
        <taxon>Rubinisphaera</taxon>
    </lineage>
</organism>
<feature type="transmembrane region" description="Helical" evidence="7">
    <location>
        <begin position="97"/>
        <end position="117"/>
    </location>
</feature>
<evidence type="ECO:0000256" key="5">
    <source>
        <dbReference type="ARBA" id="ARBA00023136"/>
    </source>
</evidence>
<evidence type="ECO:0000313" key="10">
    <source>
        <dbReference type="Proteomes" id="UP000316095"/>
    </source>
</evidence>
<dbReference type="GO" id="GO:0016491">
    <property type="term" value="F:oxidoreductase activity"/>
    <property type="evidence" value="ECO:0007669"/>
    <property type="project" value="UniProtKB-KW"/>
</dbReference>